<protein>
    <recommendedName>
        <fullName evidence="1">HD-GYP domain-containing protein</fullName>
    </recommendedName>
</protein>
<feature type="domain" description="HD-GYP" evidence="1">
    <location>
        <begin position="181"/>
        <end position="376"/>
    </location>
</feature>
<name>A0A0D6MHE7_9PROT</name>
<dbReference type="PROSITE" id="PS51832">
    <property type="entry name" value="HD_GYP"/>
    <property type="match status" value="1"/>
</dbReference>
<dbReference type="GO" id="GO:0008081">
    <property type="term" value="F:phosphoric diester hydrolase activity"/>
    <property type="evidence" value="ECO:0007669"/>
    <property type="project" value="UniProtKB-ARBA"/>
</dbReference>
<dbReference type="SMART" id="SM00471">
    <property type="entry name" value="HDc"/>
    <property type="match status" value="1"/>
</dbReference>
<dbReference type="InterPro" id="IPR037522">
    <property type="entry name" value="HD_GYP_dom"/>
</dbReference>
<reference evidence="2 3" key="1">
    <citation type="submission" date="2012-10" db="EMBL/GenBank/DDBJ databases">
        <title>Genome sequencing of Tanticharoenia sakaeratensis NBRC 103193.</title>
        <authorList>
            <person name="Azuma Y."/>
            <person name="Hadano H."/>
            <person name="Hirakawa H."/>
            <person name="Matsushita K."/>
        </authorList>
    </citation>
    <scope>NUCLEOTIDE SEQUENCE [LARGE SCALE GENOMIC DNA]</scope>
    <source>
        <strain evidence="2 3">NBRC 103193</strain>
    </source>
</reference>
<dbReference type="Proteomes" id="UP000032679">
    <property type="component" value="Unassembled WGS sequence"/>
</dbReference>
<dbReference type="AlphaFoldDB" id="A0A0D6MHE7"/>
<dbReference type="PANTHER" id="PTHR43155:SF2">
    <property type="entry name" value="CYCLIC DI-GMP PHOSPHODIESTERASE PA4108"/>
    <property type="match status" value="1"/>
</dbReference>
<keyword evidence="3" id="KW-1185">Reference proteome</keyword>
<comment type="caution">
    <text evidence="2">The sequence shown here is derived from an EMBL/GenBank/DDBJ whole genome shotgun (WGS) entry which is preliminary data.</text>
</comment>
<sequence>MPAGMLTMPHSTLLVIGPDNMRQAALTAAFAPFGTTVVVDLEMPGFNRSALQDWAGKGAPEVNLILVTSLETIGRGHMQVALSAIPPELRAGVPVVFAMRGPSALEHIRATMSGASEIIDTRCSPEDIAARCHVLIELERDRRMLAAAGASEITLRGLLDAAGNGAPLDLEQTERTAGLMLDATRKDGVGRWMTTVAQFHDQTYRHSLLMAGIMAGFMVALGVGTRDSRRMTSAAMVHDVGKALLPPALLDKPARLTEEEFTLVKKHPIWGYDMLRAQGEADPMLLSVTRHHHEMLDGSGYPDGLSASAISDHVRIATICDIFTALVEPRSYKACLSAEDALVRLQDMGDKLDPDLLRIFETQFLPQVPGIPLKCPAEIPDTAISA</sequence>
<dbReference type="SUPFAM" id="SSF109604">
    <property type="entry name" value="HD-domain/PDEase-like"/>
    <property type="match status" value="1"/>
</dbReference>
<dbReference type="CDD" id="cd00077">
    <property type="entry name" value="HDc"/>
    <property type="match status" value="1"/>
</dbReference>
<evidence type="ECO:0000313" key="2">
    <source>
        <dbReference type="EMBL" id="GAN53052.1"/>
    </source>
</evidence>
<organism evidence="2 3">
    <name type="scientific">Tanticharoenia sakaeratensis NBRC 103193</name>
    <dbReference type="NCBI Taxonomy" id="1231623"/>
    <lineage>
        <taxon>Bacteria</taxon>
        <taxon>Pseudomonadati</taxon>
        <taxon>Pseudomonadota</taxon>
        <taxon>Alphaproteobacteria</taxon>
        <taxon>Acetobacterales</taxon>
        <taxon>Acetobacteraceae</taxon>
        <taxon>Tanticharoenia</taxon>
    </lineage>
</organism>
<accession>A0A0D6MHE7</accession>
<dbReference type="PANTHER" id="PTHR43155">
    <property type="entry name" value="CYCLIC DI-GMP PHOSPHODIESTERASE PA4108-RELATED"/>
    <property type="match status" value="1"/>
</dbReference>
<evidence type="ECO:0000313" key="3">
    <source>
        <dbReference type="Proteomes" id="UP000032679"/>
    </source>
</evidence>
<evidence type="ECO:0000259" key="1">
    <source>
        <dbReference type="PROSITE" id="PS51832"/>
    </source>
</evidence>
<gene>
    <name evidence="2" type="ORF">Tasa_004_117</name>
</gene>
<proteinExistence type="predicted"/>
<dbReference type="Gene3D" id="1.10.3210.10">
    <property type="entry name" value="Hypothetical protein af1432"/>
    <property type="match status" value="1"/>
</dbReference>
<dbReference type="InterPro" id="IPR003607">
    <property type="entry name" value="HD/PDEase_dom"/>
</dbReference>
<dbReference type="Pfam" id="PF13487">
    <property type="entry name" value="HD_5"/>
    <property type="match status" value="1"/>
</dbReference>
<dbReference type="EMBL" id="BALE01000004">
    <property type="protein sequence ID" value="GAN53052.1"/>
    <property type="molecule type" value="Genomic_DNA"/>
</dbReference>
<dbReference type="STRING" id="1231623.Tasa_004_117"/>